<evidence type="ECO:0000256" key="9">
    <source>
        <dbReference type="PROSITE-ProRule" id="PRU00473"/>
    </source>
</evidence>
<reference evidence="13 14" key="1">
    <citation type="submission" date="2017-12" db="EMBL/GenBank/DDBJ databases">
        <title>Confluentibacter flavum sp. nov., isolated from the saline lake.</title>
        <authorList>
            <person name="Yu L."/>
        </authorList>
    </citation>
    <scope>NUCLEOTIDE SEQUENCE [LARGE SCALE GENOMIC DNA]</scope>
    <source>
        <strain evidence="13 14">3B</strain>
    </source>
</reference>
<dbReference type="PANTHER" id="PTHR30329:SF21">
    <property type="entry name" value="LIPOPROTEIN YIAD-RELATED"/>
    <property type="match status" value="1"/>
</dbReference>
<accession>A0A2N3HNR6</accession>
<keyword evidence="8" id="KW-0998">Cell outer membrane</keyword>
<evidence type="ECO:0000256" key="2">
    <source>
        <dbReference type="ARBA" id="ARBA00022448"/>
    </source>
</evidence>
<feature type="signal peptide" evidence="11">
    <location>
        <begin position="1"/>
        <end position="20"/>
    </location>
</feature>
<dbReference type="Proteomes" id="UP000233435">
    <property type="component" value="Unassembled WGS sequence"/>
</dbReference>
<keyword evidence="7 9" id="KW-0472">Membrane</keyword>
<dbReference type="AlphaFoldDB" id="A0A2N3HNR6"/>
<dbReference type="SUPFAM" id="SSF56925">
    <property type="entry name" value="OMPA-like"/>
    <property type="match status" value="1"/>
</dbReference>
<evidence type="ECO:0000256" key="8">
    <source>
        <dbReference type="ARBA" id="ARBA00023237"/>
    </source>
</evidence>
<dbReference type="EMBL" id="PJEO01000011">
    <property type="protein sequence ID" value="PKQ46577.1"/>
    <property type="molecule type" value="Genomic_DNA"/>
</dbReference>
<evidence type="ECO:0000256" key="4">
    <source>
        <dbReference type="ARBA" id="ARBA00022692"/>
    </source>
</evidence>
<keyword evidence="2" id="KW-0813">Transport</keyword>
<dbReference type="PROSITE" id="PS51123">
    <property type="entry name" value="OMPA_2"/>
    <property type="match status" value="1"/>
</dbReference>
<evidence type="ECO:0000256" key="10">
    <source>
        <dbReference type="SAM" id="Coils"/>
    </source>
</evidence>
<dbReference type="Gene3D" id="3.30.1330.60">
    <property type="entry name" value="OmpA-like domain"/>
    <property type="match status" value="1"/>
</dbReference>
<dbReference type="GO" id="GO:0006811">
    <property type="term" value="P:monoatomic ion transport"/>
    <property type="evidence" value="ECO:0007669"/>
    <property type="project" value="UniProtKB-KW"/>
</dbReference>
<dbReference type="OrthoDB" id="9782229at2"/>
<dbReference type="Gene3D" id="2.40.160.20">
    <property type="match status" value="1"/>
</dbReference>
<keyword evidence="11" id="KW-0732">Signal</keyword>
<organism evidence="13 14">
    <name type="scientific">Confluentibacter flavum</name>
    <dbReference type="NCBI Taxonomy" id="1909700"/>
    <lineage>
        <taxon>Bacteria</taxon>
        <taxon>Pseudomonadati</taxon>
        <taxon>Bacteroidota</taxon>
        <taxon>Flavobacteriia</taxon>
        <taxon>Flavobacteriales</taxon>
        <taxon>Flavobacteriaceae</taxon>
        <taxon>Confluentibacter</taxon>
    </lineage>
</organism>
<feature type="chain" id="PRO_5014703973" description="OmpA-like domain-containing protein" evidence="11">
    <location>
        <begin position="21"/>
        <end position="386"/>
    </location>
</feature>
<keyword evidence="14" id="KW-1185">Reference proteome</keyword>
<dbReference type="GO" id="GO:0046930">
    <property type="term" value="C:pore complex"/>
    <property type="evidence" value="ECO:0007669"/>
    <property type="project" value="UniProtKB-KW"/>
</dbReference>
<dbReference type="GO" id="GO:0009279">
    <property type="term" value="C:cell outer membrane"/>
    <property type="evidence" value="ECO:0007669"/>
    <property type="project" value="UniProtKB-SubCell"/>
</dbReference>
<comment type="subcellular location">
    <subcellularLocation>
        <location evidence="1">Cell outer membrane</location>
        <topology evidence="1">Multi-pass membrane protein</topology>
    </subcellularLocation>
</comment>
<evidence type="ECO:0000256" key="6">
    <source>
        <dbReference type="ARBA" id="ARBA00023114"/>
    </source>
</evidence>
<keyword evidence="5" id="KW-0406">Ion transport</keyword>
<evidence type="ECO:0000313" key="13">
    <source>
        <dbReference type="EMBL" id="PKQ46577.1"/>
    </source>
</evidence>
<dbReference type="SUPFAM" id="SSF103088">
    <property type="entry name" value="OmpA-like"/>
    <property type="match status" value="1"/>
</dbReference>
<keyword evidence="3" id="KW-1134">Transmembrane beta strand</keyword>
<evidence type="ECO:0000313" key="14">
    <source>
        <dbReference type="Proteomes" id="UP000233435"/>
    </source>
</evidence>
<dbReference type="InterPro" id="IPR050330">
    <property type="entry name" value="Bact_OuterMem_StrucFunc"/>
</dbReference>
<dbReference type="GO" id="GO:0015288">
    <property type="term" value="F:porin activity"/>
    <property type="evidence" value="ECO:0007669"/>
    <property type="project" value="UniProtKB-KW"/>
</dbReference>
<dbReference type="InterPro" id="IPR006665">
    <property type="entry name" value="OmpA-like"/>
</dbReference>
<keyword evidence="6" id="KW-0626">Porin</keyword>
<dbReference type="CDD" id="cd07185">
    <property type="entry name" value="OmpA_C-like"/>
    <property type="match status" value="1"/>
</dbReference>
<evidence type="ECO:0000256" key="7">
    <source>
        <dbReference type="ARBA" id="ARBA00023136"/>
    </source>
</evidence>
<protein>
    <recommendedName>
        <fullName evidence="12">OmpA-like domain-containing protein</fullName>
    </recommendedName>
</protein>
<evidence type="ECO:0000256" key="3">
    <source>
        <dbReference type="ARBA" id="ARBA00022452"/>
    </source>
</evidence>
<feature type="coiled-coil region" evidence="10">
    <location>
        <begin position="198"/>
        <end position="268"/>
    </location>
</feature>
<gene>
    <name evidence="13" type="ORF">CSW08_02105</name>
</gene>
<dbReference type="InterPro" id="IPR011250">
    <property type="entry name" value="OMP/PagP_B-barrel"/>
</dbReference>
<name>A0A2N3HNR6_9FLAO</name>
<dbReference type="InterPro" id="IPR036737">
    <property type="entry name" value="OmpA-like_sf"/>
</dbReference>
<comment type="caution">
    <text evidence="13">The sequence shown here is derived from an EMBL/GenBank/DDBJ whole genome shotgun (WGS) entry which is preliminary data.</text>
</comment>
<evidence type="ECO:0000256" key="11">
    <source>
        <dbReference type="SAM" id="SignalP"/>
    </source>
</evidence>
<evidence type="ECO:0000259" key="12">
    <source>
        <dbReference type="PROSITE" id="PS51123"/>
    </source>
</evidence>
<dbReference type="Pfam" id="PF00691">
    <property type="entry name" value="OmpA"/>
    <property type="match status" value="1"/>
</dbReference>
<dbReference type="RefSeq" id="WP_106658258.1">
    <property type="nucleotide sequence ID" value="NZ_PJEO01000011.1"/>
</dbReference>
<dbReference type="PANTHER" id="PTHR30329">
    <property type="entry name" value="STATOR ELEMENT OF FLAGELLAR MOTOR COMPLEX"/>
    <property type="match status" value="1"/>
</dbReference>
<dbReference type="InterPro" id="IPR006664">
    <property type="entry name" value="OMP_bac"/>
</dbReference>
<feature type="domain" description="OmpA-like" evidence="12">
    <location>
        <begin position="265"/>
        <end position="386"/>
    </location>
</feature>
<dbReference type="PRINTS" id="PR01021">
    <property type="entry name" value="OMPADOMAIN"/>
</dbReference>
<keyword evidence="10" id="KW-0175">Coiled coil</keyword>
<evidence type="ECO:0000256" key="1">
    <source>
        <dbReference type="ARBA" id="ARBA00004571"/>
    </source>
</evidence>
<proteinExistence type="predicted"/>
<evidence type="ECO:0000256" key="5">
    <source>
        <dbReference type="ARBA" id="ARBA00023065"/>
    </source>
</evidence>
<keyword evidence="4" id="KW-0812">Transmembrane</keyword>
<sequence length="386" mass="43667">MIKKEFILVMLVANVFITYAQTPELTKKDSTIVSSWIAGIGFNAVDDSGDQFNRLFDVEESWNAVPYPSRLSIGKYFKNGLGIEAIASYNKYKKDKIVDGLPIANDEDYFSVDSRLSYDLNKIIGETGWFDPYVGVGIGYTNVNDISRGTYNGVLGFRTWFSDRIGLDVNSSGKWAMNSNYTNHLQHAVGVVYRFNIEKELNEDGEAKLELIEALEKEATRVNDSIALANENKLLAERLEKEKEAARLAQLEKEKEEARAKEKSDIQNKIDALENVYFALNSSNLSSSSKNILSDLTLILSEHPKLQLDISSHTDSRGTAIYNQWLSERRLKSTIDYLLNNGVGTERVTGKAYGEEKLINECDDNTKCSEIKHKENRRSEFKIVNY</sequence>